<proteinExistence type="predicted"/>
<dbReference type="Proteomes" id="UP000009168">
    <property type="component" value="Unassembled WGS sequence"/>
</dbReference>
<dbReference type="InParanoid" id="W7XB65"/>
<keyword evidence="2" id="KW-1185">Reference proteome</keyword>
<organism evidence="1 2">
    <name type="scientific">Tetrahymena thermophila (strain SB210)</name>
    <dbReference type="NCBI Taxonomy" id="312017"/>
    <lineage>
        <taxon>Eukaryota</taxon>
        <taxon>Sar</taxon>
        <taxon>Alveolata</taxon>
        <taxon>Ciliophora</taxon>
        <taxon>Intramacronucleata</taxon>
        <taxon>Oligohymenophorea</taxon>
        <taxon>Hymenostomatida</taxon>
        <taxon>Tetrahymenina</taxon>
        <taxon>Tetrahymenidae</taxon>
        <taxon>Tetrahymena</taxon>
    </lineage>
</organism>
<protein>
    <submittedName>
        <fullName evidence="1">Zinc finger protein</fullName>
    </submittedName>
</protein>
<name>W7XB65_TETTS</name>
<dbReference type="AlphaFoldDB" id="W7XB65"/>
<dbReference type="RefSeq" id="XP_012653788.1">
    <property type="nucleotide sequence ID" value="XM_012798334.1"/>
</dbReference>
<evidence type="ECO:0000313" key="1">
    <source>
        <dbReference type="EMBL" id="EWS73658.1"/>
    </source>
</evidence>
<dbReference type="EMBL" id="GG662649">
    <property type="protein sequence ID" value="EWS73658.1"/>
    <property type="molecule type" value="Genomic_DNA"/>
</dbReference>
<dbReference type="KEGG" id="tet:TTHERM_000582279"/>
<gene>
    <name evidence="1" type="ORF">TTHERM_000582279</name>
</gene>
<evidence type="ECO:0000313" key="2">
    <source>
        <dbReference type="Proteomes" id="UP000009168"/>
    </source>
</evidence>
<sequence>MEAKVCEETLKCIQIEESQRLSMDKTVTQVESINENQYLVTGNDCNFALVDSDWKIINIQILQDEINQDSIIVSLGVQENIKSFIVGNQGGCTANRQLIVMDFQALEVIFMSDTEFDYFVLCVDQKNQVVFLSSAYSNIILCNNSTSYIIQELWMNREIQHLKISIN</sequence>
<dbReference type="GeneID" id="24439698"/>
<reference evidence="2" key="1">
    <citation type="journal article" date="2006" name="PLoS Biol.">
        <title>Macronuclear genome sequence of the ciliate Tetrahymena thermophila, a model eukaryote.</title>
        <authorList>
            <person name="Eisen J.A."/>
            <person name="Coyne R.S."/>
            <person name="Wu M."/>
            <person name="Wu D."/>
            <person name="Thiagarajan M."/>
            <person name="Wortman J.R."/>
            <person name="Badger J.H."/>
            <person name="Ren Q."/>
            <person name="Amedeo P."/>
            <person name="Jones K.M."/>
            <person name="Tallon L.J."/>
            <person name="Delcher A.L."/>
            <person name="Salzberg S.L."/>
            <person name="Silva J.C."/>
            <person name="Haas B.J."/>
            <person name="Majoros W.H."/>
            <person name="Farzad M."/>
            <person name="Carlton J.M."/>
            <person name="Smith R.K. Jr."/>
            <person name="Garg J."/>
            <person name="Pearlman R.E."/>
            <person name="Karrer K.M."/>
            <person name="Sun L."/>
            <person name="Manning G."/>
            <person name="Elde N.C."/>
            <person name="Turkewitz A.P."/>
            <person name="Asai D.J."/>
            <person name="Wilkes D.E."/>
            <person name="Wang Y."/>
            <person name="Cai H."/>
            <person name="Collins K."/>
            <person name="Stewart B.A."/>
            <person name="Lee S.R."/>
            <person name="Wilamowska K."/>
            <person name="Weinberg Z."/>
            <person name="Ruzzo W.L."/>
            <person name="Wloga D."/>
            <person name="Gaertig J."/>
            <person name="Frankel J."/>
            <person name="Tsao C.-C."/>
            <person name="Gorovsky M.A."/>
            <person name="Keeling P.J."/>
            <person name="Waller R.F."/>
            <person name="Patron N.J."/>
            <person name="Cherry J.M."/>
            <person name="Stover N.A."/>
            <person name="Krieger C.J."/>
            <person name="del Toro C."/>
            <person name="Ryder H.F."/>
            <person name="Williamson S.C."/>
            <person name="Barbeau R.A."/>
            <person name="Hamilton E.P."/>
            <person name="Orias E."/>
        </authorList>
    </citation>
    <scope>NUCLEOTIDE SEQUENCE [LARGE SCALE GENOMIC DNA]</scope>
    <source>
        <strain evidence="2">SB210</strain>
    </source>
</reference>
<accession>W7XB65</accession>